<evidence type="ECO:0000256" key="3">
    <source>
        <dbReference type="SAM" id="MobiDB-lite"/>
    </source>
</evidence>
<name>Q01GH7_OSTTA</name>
<keyword evidence="6" id="KW-1185">Reference proteome</keyword>
<dbReference type="FunCoup" id="Q01GH7">
    <property type="interactions" value="1539"/>
</dbReference>
<dbReference type="Proteomes" id="UP000195557">
    <property type="component" value="Unassembled WGS sequence"/>
</dbReference>
<evidence type="ECO:0000313" key="6">
    <source>
        <dbReference type="Proteomes" id="UP000009170"/>
    </source>
</evidence>
<evidence type="ECO:0000313" key="5">
    <source>
        <dbReference type="EMBL" id="OUS42717.1"/>
    </source>
</evidence>
<evidence type="ECO:0000256" key="2">
    <source>
        <dbReference type="ARBA" id="ARBA00023242"/>
    </source>
</evidence>
<dbReference type="OrthoDB" id="329666at2759"/>
<dbReference type="GO" id="GO:0006261">
    <property type="term" value="P:DNA-templated DNA replication"/>
    <property type="evidence" value="ECO:0007669"/>
    <property type="project" value="TreeGrafter"/>
</dbReference>
<feature type="region of interest" description="Disordered" evidence="3">
    <location>
        <begin position="145"/>
        <end position="178"/>
    </location>
</feature>
<dbReference type="EMBL" id="CAID01000001">
    <property type="protein sequence ID" value="CAL50167.1"/>
    <property type="molecule type" value="Genomic_DNA"/>
</dbReference>
<keyword evidence="2" id="KW-0539">Nucleus</keyword>
<dbReference type="AlphaFoldDB" id="Q01GH7"/>
<reference evidence="4 6" key="1">
    <citation type="journal article" date="2006" name="Proc. Natl. Acad. Sci. U.S.A.">
        <title>Genome analysis of the smallest free-living eukaryote Ostreococcus tauri unveils many unique features.</title>
        <authorList>
            <person name="Derelle E."/>
            <person name="Ferraz C."/>
            <person name="Rombauts S."/>
            <person name="Rouze P."/>
            <person name="Worden A.Z."/>
            <person name="Robbens S."/>
            <person name="Partensky F."/>
            <person name="Degroeve S."/>
            <person name="Echeynie S."/>
            <person name="Cooke R."/>
            <person name="Saeys Y."/>
            <person name="Wuyts J."/>
            <person name="Jabbari K."/>
            <person name="Bowler C."/>
            <person name="Panaud O."/>
            <person name="Piegu B."/>
            <person name="Ball S.G."/>
            <person name="Ral J.-P."/>
            <person name="Bouget F.-Y."/>
            <person name="Piganeau G."/>
            <person name="De Baets B."/>
            <person name="Picard A."/>
            <person name="Delseny M."/>
            <person name="Demaille J."/>
            <person name="Van de Peer Y."/>
            <person name="Moreau H."/>
        </authorList>
    </citation>
    <scope>NUCLEOTIDE SEQUENCE [LARGE SCALE GENOMIC DNA]</scope>
    <source>
        <strain evidence="4 6">OTTH0595</strain>
    </source>
</reference>
<dbReference type="PANTHER" id="PTHR13489">
    <property type="entry name" value="MINI-CHROMOSOME MAINTENANCE COMPLEX-BINDING PROTEIN"/>
    <property type="match status" value="1"/>
</dbReference>
<feature type="compositionally biased region" description="Basic and acidic residues" evidence="3">
    <location>
        <begin position="145"/>
        <end position="167"/>
    </location>
</feature>
<dbReference type="GO" id="GO:0005634">
    <property type="term" value="C:nucleus"/>
    <property type="evidence" value="ECO:0007669"/>
    <property type="project" value="UniProtKB-SubCell"/>
</dbReference>
<evidence type="ECO:0000256" key="1">
    <source>
        <dbReference type="ARBA" id="ARBA00004123"/>
    </source>
</evidence>
<dbReference type="EMBL" id="KZ155838">
    <property type="protein sequence ID" value="OUS42717.1"/>
    <property type="molecule type" value="Genomic_DNA"/>
</dbReference>
<gene>
    <name evidence="5" type="ORF">BE221DRAFT_187436</name>
    <name evidence="4" type="ORF">OT_ostta01g02610</name>
</gene>
<evidence type="ECO:0000313" key="4">
    <source>
        <dbReference type="EMBL" id="CAL50167.1"/>
    </source>
</evidence>
<protein>
    <submittedName>
        <fullName evidence="4">Mini-chromosome maintenance complex-binding protein</fullName>
    </submittedName>
    <submittedName>
        <fullName evidence="5">Putative alanine racemase-domain-containing protein</fullName>
    </submittedName>
</protein>
<dbReference type="GeneID" id="9834848"/>
<organism evidence="4 6">
    <name type="scientific">Ostreococcus tauri</name>
    <name type="common">Marine green alga</name>
    <dbReference type="NCBI Taxonomy" id="70448"/>
    <lineage>
        <taxon>Eukaryota</taxon>
        <taxon>Viridiplantae</taxon>
        <taxon>Chlorophyta</taxon>
        <taxon>Mamiellophyceae</taxon>
        <taxon>Mamiellales</taxon>
        <taxon>Bathycoccaceae</taxon>
        <taxon>Ostreococcus</taxon>
    </lineage>
</organism>
<dbReference type="KEGG" id="ota:OT_ostta01g02610"/>
<dbReference type="GO" id="GO:0003682">
    <property type="term" value="F:chromatin binding"/>
    <property type="evidence" value="ECO:0007669"/>
    <property type="project" value="TreeGrafter"/>
</dbReference>
<accession>A0A1Y5I1Z1</accession>
<accession>A0A454XIJ5</accession>
<dbReference type="OMA" id="EEHTEMI"/>
<dbReference type="STRING" id="70448.Q01GH7"/>
<dbReference type="PANTHER" id="PTHR13489:SF0">
    <property type="entry name" value="MINI-CHROMOSOME MAINTENANCE COMPLEX-BINDING PROTEIN"/>
    <property type="match status" value="1"/>
</dbReference>
<dbReference type="InParanoid" id="Q01GH7"/>
<dbReference type="RefSeq" id="XP_003074316.1">
    <property type="nucleotide sequence ID" value="XM_003074269.1"/>
</dbReference>
<dbReference type="Proteomes" id="UP000009170">
    <property type="component" value="Unassembled WGS sequence"/>
</dbReference>
<sequence>MATMGADEDIDALERDPLGFIQSAFHRSLATHDGSHAVSDGDNGVRAIVSRLVASGRPLREINGAGGIERSRENELVRFRALVQDMYEPEYYIGAYVREGDSEWTTTKYCEHIDVKGTIAQRALFERRVLYCVPVPGEQPWVGEAERVDETADEEGPRGEKREREETSMDVCPDATPAPRSAAMLIRPDLERTKKANAEDHMAPDTPEQIGEGEAREESIDQLLNFPLVPETRSPCIVKVYDDDDSLRLNDVVEFVGLLYYSPELTAAERDKEMKDDNVYATSSFIEEDNSKNPVSSLVPRFHALAYKVTSQNKFVNSSPVERFTATDLETSHGLTPEKVAIARGKLLDMIANALGGDHFAAELVLMALVSRVHTRTDLLSLGKFSLNLTGCKVESSEAGTIAHVLSSVLGLVCPSVAHLPLTVPSLNARPWAPRKDYVYNRLRAGPLQLAASTVLLLDETKLDSGTLTQIGVRNIESLKAISTVQDVEYDFEYHQMQMPVDIPLIILSDRKSIIPTDSVVPLRRVRNPKLIDATEEELTLMRTFIAGARMTKHVISEKTSVEIEAEIVEARKADAAITQESLHRMLTMTRLRALNYGQTELTTQTWKETMEINRRVAERARVV</sequence>
<comment type="subcellular location">
    <subcellularLocation>
        <location evidence="1">Nucleus</location>
    </subcellularLocation>
</comment>
<accession>Q01GH7</accession>
<dbReference type="InterPro" id="IPR019140">
    <property type="entry name" value="MCM_complex-bd"/>
</dbReference>
<reference evidence="4" key="2">
    <citation type="journal article" date="2014" name="BMC Genomics">
        <title>An improved genome of the model marine alga Ostreococcus tauri unfolds by assessing Illumina de novo assemblies.</title>
        <authorList>
            <person name="Blanc-Mathieu R."/>
            <person name="Verhelst B."/>
            <person name="Derelle E."/>
            <person name="Rombauts S."/>
            <person name="Bouget F.Y."/>
            <person name="Carre I."/>
            <person name="Chateau A."/>
            <person name="Eyre-Walker A."/>
            <person name="Grimsley N."/>
            <person name="Moreau H."/>
            <person name="Piegu B."/>
            <person name="Rivals E."/>
            <person name="Schackwitz W."/>
            <person name="Van de Peer Y."/>
            <person name="Piganeau G."/>
        </authorList>
    </citation>
    <scope>NUCLEOTIDE SEQUENCE</scope>
    <source>
        <strain evidence="4">RCC4221</strain>
    </source>
</reference>
<proteinExistence type="predicted"/>
<dbReference type="Pfam" id="PF09739">
    <property type="entry name" value="MCM_bind"/>
    <property type="match status" value="1"/>
</dbReference>
<reference evidence="5" key="3">
    <citation type="submission" date="2017-04" db="EMBL/GenBank/DDBJ databases">
        <title>Population genomics of picophytoplankton unveils novel chromosome hypervariability.</title>
        <authorList>
            <consortium name="DOE Joint Genome Institute"/>
            <person name="Blanc-Mathieu R."/>
            <person name="Krasovec M."/>
            <person name="Hebrard M."/>
            <person name="Yau S."/>
            <person name="Desgranges E."/>
            <person name="Martin J."/>
            <person name="Schackwitz W."/>
            <person name="Kuo A."/>
            <person name="Salin G."/>
            <person name="Donnadieu C."/>
            <person name="Desdevises Y."/>
            <person name="Sanchez-Ferandin S."/>
            <person name="Moreau H."/>
            <person name="Rivals E."/>
            <person name="Grigoriev I.V."/>
            <person name="Grimsley N."/>
            <person name="Eyre-Walker A."/>
            <person name="Piganeau G."/>
        </authorList>
    </citation>
    <scope>NUCLEOTIDE SEQUENCE [LARGE SCALE GENOMIC DNA]</scope>
    <source>
        <strain evidence="5">RCC 1115</strain>
    </source>
</reference>